<protein>
    <submittedName>
        <fullName evidence="1">Uncharacterized protein</fullName>
    </submittedName>
</protein>
<evidence type="ECO:0000313" key="1">
    <source>
        <dbReference type="EMBL" id="KAK0055263.1"/>
    </source>
</evidence>
<sequence>CLNSKSSIPFHMAKRAFIMSRSTRNSGCGCCLMSRFTNNYCCQICKAAKRGVY</sequence>
<dbReference type="EMBL" id="JASAOG010000071">
    <property type="protein sequence ID" value="KAK0055263.1"/>
    <property type="molecule type" value="Genomic_DNA"/>
</dbReference>
<reference evidence="1" key="1">
    <citation type="journal article" date="2023" name="PLoS Negl. Trop. Dis.">
        <title>A genome sequence for Biomphalaria pfeifferi, the major vector snail for the human-infecting parasite Schistosoma mansoni.</title>
        <authorList>
            <person name="Bu L."/>
            <person name="Lu L."/>
            <person name="Laidemitt M.R."/>
            <person name="Zhang S.M."/>
            <person name="Mutuku M."/>
            <person name="Mkoji G."/>
            <person name="Steinauer M."/>
            <person name="Loker E.S."/>
        </authorList>
    </citation>
    <scope>NUCLEOTIDE SEQUENCE</scope>
    <source>
        <strain evidence="1">KasaAsao</strain>
    </source>
</reference>
<organism evidence="1 2">
    <name type="scientific">Biomphalaria pfeifferi</name>
    <name type="common">Bloodfluke planorb</name>
    <name type="synonym">Freshwater snail</name>
    <dbReference type="NCBI Taxonomy" id="112525"/>
    <lineage>
        <taxon>Eukaryota</taxon>
        <taxon>Metazoa</taxon>
        <taxon>Spiralia</taxon>
        <taxon>Lophotrochozoa</taxon>
        <taxon>Mollusca</taxon>
        <taxon>Gastropoda</taxon>
        <taxon>Heterobranchia</taxon>
        <taxon>Euthyneura</taxon>
        <taxon>Panpulmonata</taxon>
        <taxon>Hygrophila</taxon>
        <taxon>Lymnaeoidea</taxon>
        <taxon>Planorbidae</taxon>
        <taxon>Biomphalaria</taxon>
    </lineage>
</organism>
<accession>A0AAD8F952</accession>
<dbReference type="AlphaFoldDB" id="A0AAD8F952"/>
<proteinExistence type="predicted"/>
<evidence type="ECO:0000313" key="2">
    <source>
        <dbReference type="Proteomes" id="UP001233172"/>
    </source>
</evidence>
<reference evidence="1" key="2">
    <citation type="submission" date="2023-04" db="EMBL/GenBank/DDBJ databases">
        <authorList>
            <person name="Bu L."/>
            <person name="Lu L."/>
            <person name="Laidemitt M.R."/>
            <person name="Zhang S.M."/>
            <person name="Mutuku M."/>
            <person name="Mkoji G."/>
            <person name="Steinauer M."/>
            <person name="Loker E.S."/>
        </authorList>
    </citation>
    <scope>NUCLEOTIDE SEQUENCE</scope>
    <source>
        <strain evidence="1">KasaAsao</strain>
        <tissue evidence="1">Whole Snail</tissue>
    </source>
</reference>
<comment type="caution">
    <text evidence="1">The sequence shown here is derived from an EMBL/GenBank/DDBJ whole genome shotgun (WGS) entry which is preliminary data.</text>
</comment>
<feature type="non-terminal residue" evidence="1">
    <location>
        <position position="1"/>
    </location>
</feature>
<name>A0AAD8F952_BIOPF</name>
<gene>
    <name evidence="1" type="ORF">Bpfe_015277</name>
</gene>
<keyword evidence="2" id="KW-1185">Reference proteome</keyword>
<dbReference type="Proteomes" id="UP001233172">
    <property type="component" value="Unassembled WGS sequence"/>
</dbReference>